<dbReference type="InterPro" id="IPR019878">
    <property type="entry name" value="DapC_beta/gammaproteobac"/>
</dbReference>
<dbReference type="PATRIC" id="fig|1354791.3.peg.1499"/>
<feature type="domain" description="Aminotransferase class I/classII large" evidence="4">
    <location>
        <begin position="32"/>
        <end position="378"/>
    </location>
</feature>
<dbReference type="Gene3D" id="3.90.1150.10">
    <property type="entry name" value="Aspartate Aminotransferase, domain 1"/>
    <property type="match status" value="1"/>
</dbReference>
<evidence type="ECO:0000313" key="5">
    <source>
        <dbReference type="EMBL" id="AHK78685.1"/>
    </source>
</evidence>
<dbReference type="InterPro" id="IPR015421">
    <property type="entry name" value="PyrdxlP-dep_Trfase_major"/>
</dbReference>
<name>W8L461_9GAMM</name>
<evidence type="ECO:0000256" key="3">
    <source>
        <dbReference type="ARBA" id="ARBA00022679"/>
    </source>
</evidence>
<dbReference type="SUPFAM" id="SSF53383">
    <property type="entry name" value="PLP-dependent transferases"/>
    <property type="match status" value="1"/>
</dbReference>
<sequence length="404" mass="44580">MNPDLDRLQPYPFQKLVALKQGITPPAHLSHIPLSIGEPAHPAPEIALEALQASLAGLARYPVTRGGLELRRAISHWAMQRFQLPTGSLDPERQVLPVNGTREALFALAQCVVDRTRNNPLVLMPNPFYQIYEGAALLAGARPLFMNLSADKGFLPDLETISQDQWRDCQLLYICNPGNPSGAVMDEAFMQQLLALAHAHDFIIAADECYSEIHFTDANPPPGMLGAAARAGDPNFERVVVFHSLSKRSNLPGLRSGFVAGDARILDRFHQYRTYHGCAMAPPTQAASIAAWNDESHVKDNRALYTRKFDAVLEILDGIMDVQRPDAGFYLWARTPGDDETFARALFAQEHITVLPGSYLSRATESGNPGQGRVRMALVAPLEDCIDAAHRIRRYLESAPCRAQ</sequence>
<organism evidence="5 6">
    <name type="scientific">Ectothiorhodospira haloalkaliphila</name>
    <dbReference type="NCBI Taxonomy" id="421628"/>
    <lineage>
        <taxon>Bacteria</taxon>
        <taxon>Pseudomonadati</taxon>
        <taxon>Pseudomonadota</taxon>
        <taxon>Gammaproteobacteria</taxon>
        <taxon>Chromatiales</taxon>
        <taxon>Ectothiorhodospiraceae</taxon>
        <taxon>Ectothiorhodospira</taxon>
    </lineage>
</organism>
<comment type="cofactor">
    <cofactor evidence="1">
        <name>pyridoxal 5'-phosphate</name>
        <dbReference type="ChEBI" id="CHEBI:597326"/>
    </cofactor>
</comment>
<dbReference type="RefSeq" id="WP_025281069.1">
    <property type="nucleotide sequence ID" value="NZ_CP007268.1"/>
</dbReference>
<accession>W8L461</accession>
<dbReference type="Gene3D" id="3.40.640.10">
    <property type="entry name" value="Type I PLP-dependent aspartate aminotransferase-like (Major domain)"/>
    <property type="match status" value="1"/>
</dbReference>
<keyword evidence="3 5" id="KW-0808">Transferase</keyword>
<keyword evidence="2 5" id="KW-0032">Aminotransferase</keyword>
<dbReference type="InterPro" id="IPR015424">
    <property type="entry name" value="PyrdxlP-dep_Trfase"/>
</dbReference>
<dbReference type="HOGENOM" id="CLU_017584_4_5_6"/>
<dbReference type="GO" id="GO:0009089">
    <property type="term" value="P:lysine biosynthetic process via diaminopimelate"/>
    <property type="evidence" value="ECO:0007669"/>
    <property type="project" value="InterPro"/>
</dbReference>
<dbReference type="KEGG" id="hhc:M911_05305"/>
<gene>
    <name evidence="5" type="ORF">M911_05305</name>
</gene>
<dbReference type="GO" id="GO:0009016">
    <property type="term" value="F:succinyldiaminopimelate transaminase activity"/>
    <property type="evidence" value="ECO:0007669"/>
    <property type="project" value="InterPro"/>
</dbReference>
<dbReference type="NCBIfam" id="TIGR03538">
    <property type="entry name" value="DapC_gpp"/>
    <property type="match status" value="1"/>
</dbReference>
<dbReference type="InterPro" id="IPR050881">
    <property type="entry name" value="LL-DAP_aminotransferase"/>
</dbReference>
<evidence type="ECO:0000256" key="2">
    <source>
        <dbReference type="ARBA" id="ARBA00022576"/>
    </source>
</evidence>
<dbReference type="PANTHER" id="PTHR42832:SF3">
    <property type="entry name" value="L-GLUTAMINE--4-(METHYLSULFANYL)-2-OXOBUTANOATE AMINOTRANSFERASE"/>
    <property type="match status" value="1"/>
</dbReference>
<dbReference type="Pfam" id="PF00155">
    <property type="entry name" value="Aminotran_1_2"/>
    <property type="match status" value="1"/>
</dbReference>
<evidence type="ECO:0000256" key="1">
    <source>
        <dbReference type="ARBA" id="ARBA00001933"/>
    </source>
</evidence>
<protein>
    <submittedName>
        <fullName evidence="5">Succinyldiaminopimelate aminotransferase</fullName>
    </submittedName>
</protein>
<dbReference type="InterPro" id="IPR015422">
    <property type="entry name" value="PyrdxlP-dep_Trfase_small"/>
</dbReference>
<dbReference type="CDD" id="cd00609">
    <property type="entry name" value="AAT_like"/>
    <property type="match status" value="1"/>
</dbReference>
<evidence type="ECO:0000259" key="4">
    <source>
        <dbReference type="Pfam" id="PF00155"/>
    </source>
</evidence>
<dbReference type="GO" id="GO:0030170">
    <property type="term" value="F:pyridoxal phosphate binding"/>
    <property type="evidence" value="ECO:0007669"/>
    <property type="project" value="InterPro"/>
</dbReference>
<keyword evidence="6" id="KW-1185">Reference proteome</keyword>
<dbReference type="EMBL" id="CP007268">
    <property type="protein sequence ID" value="AHK78685.1"/>
    <property type="molecule type" value="Genomic_DNA"/>
</dbReference>
<dbReference type="OrthoDB" id="9813612at2"/>
<reference evidence="6" key="2">
    <citation type="submission" date="2014-02" db="EMBL/GenBank/DDBJ databases">
        <title>Draft Genome Sequence of extremely halophilic bacteria Halorhodospira halochloris.</title>
        <authorList>
            <person name="Singh K.S."/>
        </authorList>
    </citation>
    <scope>NUCLEOTIDE SEQUENCE [LARGE SCALE GENOMIC DNA]</scope>
    <source>
        <strain evidence="6">A</strain>
    </source>
</reference>
<dbReference type="Proteomes" id="UP000019442">
    <property type="component" value="Chromosome"/>
</dbReference>
<proteinExistence type="predicted"/>
<reference evidence="5 6" key="1">
    <citation type="journal article" date="2014" name="J Genomics">
        <title>Draft Genome Sequence of the Extremely Halophilic Phototrophic Purple Sulfur Bacterium Halorhodospira halochloris.</title>
        <authorList>
            <person name="Singh K.S."/>
            <person name="Kirksey J."/>
            <person name="Hoff W.D."/>
            <person name="Deole R."/>
        </authorList>
    </citation>
    <scope>NUCLEOTIDE SEQUENCE [LARGE SCALE GENOMIC DNA]</scope>
    <source>
        <strain evidence="5 6">A</strain>
    </source>
</reference>
<evidence type="ECO:0000313" key="6">
    <source>
        <dbReference type="Proteomes" id="UP000019442"/>
    </source>
</evidence>
<dbReference type="InterPro" id="IPR004839">
    <property type="entry name" value="Aminotransferase_I/II_large"/>
</dbReference>
<dbReference type="AlphaFoldDB" id="W8L461"/>
<dbReference type="PANTHER" id="PTHR42832">
    <property type="entry name" value="AMINO ACID AMINOTRANSFERASE"/>
    <property type="match status" value="1"/>
</dbReference>